<sequence>MARSAQSDIRKLLQVLHDTPIDNAGASDEVLGKVYAFLMDIPQSPSDNKLHWFCKQANTTTVAAASFLLRLFAYSSTQVDLWKKRLQSCLQGCCNCVQLLERIKVDSRHTYFGAFSDSIMKIFYRTFEIWDLECVLQDVTNNVDCASNSAPKKVSSVAIYRMLFNWTIFSDSRIQSILQQCPDCTNEWPKDSFPPGLILFLFHDSPRVRLWARNHISRASVIPMSSDQFVGMYTEVKQTAIGLISPPATTPPLTLPPEVTFTKDTCELWDSFSTFLRFVPVEQLKSKSLPRNDFCHLIVGHLHDNGPQFAGVLRSFLLLLKRLGDQFWSDESSEYPQVVFDAVKDNPSFTMLLAAVDISKEKSWYLTWFSEFLHTLRALPVFDEVLAKLVGFLCEEMQHERFKEARPFIMNSAMRLLDNTLHRQVDEGATVMTSVSHVIDIHAETFVSLAFSRSYLDEIWRTARASSRALISRVLIQDIEQISSVITALCTILAEISGNVKNPTQIPDFSIRRQIWTKLYLSLQANDLEGLVAIISIVARCSHFDVFSKIPFLPIFQSPNVARGYMTPELAYKAVNTAVGIFSDGFANAMNRFSDCNVSTSGLDILRRPGAAKDVMLLLLSPMEQIQNAAKTLITLAFDVDGRLECFRAMLENLPDASFEGILEFLSTYIQFASVVPEACSLSGSLVRCFTDIIEVLCASPDGLLRDTRFLRPENDHGPASRLPLLWTLMTKSLAVIFKRCPSWSVYFENEEMIVWMRDALIFGRDMLAQWRVMEKAASSRQPPSTSSRRLSIYGKKMVDGLQGVLPELARWLRLTDEELLHQSFALIQSLLDVFQESGVRPSEEGLSKLSRHIENAKVDSKHPKTRLDASRLSALASMIASFEGDEVEIVSYSLGQKDTLSKKQDFIKVSQKSSANKEASLPDSILKKPTHATQLLDRKPPLRFFTEDDQRTLDVGTVLPSFKMYGKANVPDGRLPNSHKKGKQGIKDESKFQSLSSSSESSEGESDDEPHVGLSALAKFQKSPKVKRPTERRQVKTIEIAGVGNPLHLLREKRNRQEEARRTACRMRPDVSHLHKVVLSWDYDCDGPMPPGEKLNISHVPDTFRDYEHYRQVFEPLLLMECWAQICQAKDEPHEAYDIEIGARQFTDDWLDIDILLKGTVKKEWYLAETDVVLLRQPLNKKCILAKTKSYRALPHAIQATLRCYLKNGSGDPGLHQSTVWQVSKIYSLSTIHREYAALVSLAYYDFVEAILKSQLSMPAKVNLNDVQNAMIRYGVNEPQAKAILSSLETPGFSLIQGPPGTGKTSTICGLVGVFLSNFGRSSTAISAGKPVGTLEKGSTSKILICAPSNAAIDEIAYRIKEGYRGSRRRPDHAKVVRIGAEKAINVSVKDISLDTLVDQKLNKSETVSKEKSIGDEVVSLRQQIASVKELRSQKLQELTNIDNAARSMAIEEELKHLNSKRMTLTQQLDRLKDQQKSESRTLDAIRRKTRLEVLHEADVICATLSGSGHETLDQFDFETIVIDEAAQAIELSSLIPLRYRYARCIMVGDPQQLPPTASRYLYNQSLFVRLQKQRPEAMQLLSIQYRMHPDLSRLPSRVFYHNRLDDGPDMAAKTAQPWHSHPKFGTYKFFNVKGTEEQSNRSLINRAECQAAAALYARIKREFSSVDLDFRVGVVSMYRAQVYELRRQFERYMGEKLEGIVDFNTVDGFQGQEKDIIILSCVRGGLSQDTVGFLAEDLRRMNVALTRAKSSLFILGNVPTLERSNTTWAEIIADARSRSCLVDADATFFTLSGSLVLPPTPILPAYKPLKAVPTPVPIPVDLITPKDFKASIGQNQLSIKPTSMSTIEKATKPDPIEGSPLTISVPRPSTTLKRPFEHHEKAHEPPLKTSRIDEAHPSEPKPRAPLAKRPKQQTMFIPKKKRP</sequence>
<evidence type="ECO:0000259" key="11">
    <source>
        <dbReference type="Pfam" id="PF23576"/>
    </source>
</evidence>
<reference evidence="12 13" key="1">
    <citation type="submission" date="2014-02" db="EMBL/GenBank/DDBJ databases">
        <title>Transposable element dynamics among asymbiotic and ectomycorrhizal Amanita fungi.</title>
        <authorList>
            <consortium name="DOE Joint Genome Institute"/>
            <person name="Hess J."/>
            <person name="Skrede I."/>
            <person name="Wolfe B."/>
            <person name="LaButti K."/>
            <person name="Ohm R.A."/>
            <person name="Grigoriev I.V."/>
            <person name="Pringle A."/>
        </authorList>
    </citation>
    <scope>NUCLEOTIDE SEQUENCE [LARGE SCALE GENOMIC DNA]</scope>
    <source>
        <strain evidence="12 13">SKay4041</strain>
    </source>
</reference>
<dbReference type="GO" id="GO:0005524">
    <property type="term" value="F:ATP binding"/>
    <property type="evidence" value="ECO:0007669"/>
    <property type="project" value="UniProtKB-KW"/>
</dbReference>
<name>A0A2A9P0E5_9AGAR</name>
<dbReference type="GO" id="GO:0001147">
    <property type="term" value="F:transcription termination site sequence-specific DNA binding"/>
    <property type="evidence" value="ECO:0007669"/>
    <property type="project" value="TreeGrafter"/>
</dbReference>
<keyword evidence="5" id="KW-0067">ATP-binding</keyword>
<dbReference type="GO" id="GO:0006369">
    <property type="term" value="P:termination of RNA polymerase II transcription"/>
    <property type="evidence" value="ECO:0007669"/>
    <property type="project" value="TreeGrafter"/>
</dbReference>
<feature type="coiled-coil region" evidence="6">
    <location>
        <begin position="1449"/>
        <end position="1490"/>
    </location>
</feature>
<dbReference type="InterPro" id="IPR056474">
    <property type="entry name" value="SEN1_barrel"/>
</dbReference>
<accession>A0A2A9P0E5</accession>
<evidence type="ECO:0000256" key="3">
    <source>
        <dbReference type="ARBA" id="ARBA00022801"/>
    </source>
</evidence>
<evidence type="ECO:0000256" key="5">
    <source>
        <dbReference type="ARBA" id="ARBA00022840"/>
    </source>
</evidence>
<dbReference type="Gene3D" id="3.40.50.300">
    <property type="entry name" value="P-loop containing nucleotide triphosphate hydrolases"/>
    <property type="match status" value="2"/>
</dbReference>
<proteinExistence type="inferred from homology"/>
<dbReference type="InterPro" id="IPR027417">
    <property type="entry name" value="P-loop_NTPase"/>
</dbReference>
<comment type="similarity">
    <text evidence="1">Belongs to the DNA2/NAM7 helicase family.</text>
</comment>
<evidence type="ECO:0000259" key="10">
    <source>
        <dbReference type="Pfam" id="PF13087"/>
    </source>
</evidence>
<dbReference type="PANTHER" id="PTHR10887">
    <property type="entry name" value="DNA2/NAM7 HELICASE FAMILY"/>
    <property type="match status" value="1"/>
</dbReference>
<feature type="region of interest" description="Disordered" evidence="7">
    <location>
        <begin position="1847"/>
        <end position="1925"/>
    </location>
</feature>
<dbReference type="SUPFAM" id="SSF52540">
    <property type="entry name" value="P-loop containing nucleoside triphosphate hydrolases"/>
    <property type="match status" value="1"/>
</dbReference>
<gene>
    <name evidence="12" type="ORF">AMATHDRAFT_705</name>
</gene>
<keyword evidence="3" id="KW-0378">Hydrolase</keyword>
<feature type="region of interest" description="Disordered" evidence="7">
    <location>
        <begin position="967"/>
        <end position="1011"/>
    </location>
</feature>
<keyword evidence="13" id="KW-1185">Reference proteome</keyword>
<keyword evidence="6" id="KW-0175">Coiled coil</keyword>
<dbReference type="SUPFAM" id="SSF48371">
    <property type="entry name" value="ARM repeat"/>
    <property type="match status" value="1"/>
</dbReference>
<evidence type="ECO:0000256" key="4">
    <source>
        <dbReference type="ARBA" id="ARBA00022806"/>
    </source>
</evidence>
<dbReference type="PANTHER" id="PTHR10887:SF495">
    <property type="entry name" value="HELICASE SENATAXIN ISOFORM X1-RELATED"/>
    <property type="match status" value="1"/>
</dbReference>
<feature type="domain" description="Helicase Sen1 N-terminal" evidence="8">
    <location>
        <begin position="82"/>
        <end position="825"/>
    </location>
</feature>
<evidence type="ECO:0000313" key="13">
    <source>
        <dbReference type="Proteomes" id="UP000242287"/>
    </source>
</evidence>
<evidence type="ECO:0000256" key="7">
    <source>
        <dbReference type="SAM" id="MobiDB-lite"/>
    </source>
</evidence>
<dbReference type="GO" id="GO:0016787">
    <property type="term" value="F:hydrolase activity"/>
    <property type="evidence" value="ECO:0007669"/>
    <property type="project" value="UniProtKB-KW"/>
</dbReference>
<protein>
    <recommendedName>
        <fullName evidence="14">UvrD-like helicase ATP-binding domain-containing protein</fullName>
    </recommendedName>
</protein>
<dbReference type="Proteomes" id="UP000242287">
    <property type="component" value="Unassembled WGS sequence"/>
</dbReference>
<dbReference type="Pfam" id="PF23576">
    <property type="entry name" value="SEN1_barrel"/>
    <property type="match status" value="1"/>
</dbReference>
<dbReference type="GO" id="GO:0004386">
    <property type="term" value="F:helicase activity"/>
    <property type="evidence" value="ECO:0007669"/>
    <property type="project" value="UniProtKB-KW"/>
</dbReference>
<dbReference type="InterPro" id="IPR047187">
    <property type="entry name" value="SF1_C_Upf1"/>
</dbReference>
<feature type="domain" description="DNA2/NAM7 helicase-like C-terminal" evidence="10">
    <location>
        <begin position="1564"/>
        <end position="1759"/>
    </location>
</feature>
<dbReference type="CDD" id="cd18042">
    <property type="entry name" value="DEXXQc_SETX"/>
    <property type="match status" value="1"/>
</dbReference>
<dbReference type="Pfam" id="PF13087">
    <property type="entry name" value="AAA_12"/>
    <property type="match status" value="1"/>
</dbReference>
<dbReference type="Pfam" id="PF13086">
    <property type="entry name" value="AAA_11"/>
    <property type="match status" value="1"/>
</dbReference>
<dbReference type="InterPro" id="IPR016024">
    <property type="entry name" value="ARM-type_fold"/>
</dbReference>
<feature type="domain" description="DNA2/NAM7 helicase helicase" evidence="9">
    <location>
        <begin position="1277"/>
        <end position="1558"/>
    </location>
</feature>
<dbReference type="GO" id="GO:0005694">
    <property type="term" value="C:chromosome"/>
    <property type="evidence" value="ECO:0007669"/>
    <property type="project" value="UniProtKB-ARBA"/>
</dbReference>
<evidence type="ECO:0000256" key="1">
    <source>
        <dbReference type="ARBA" id="ARBA00007913"/>
    </source>
</evidence>
<evidence type="ECO:0008006" key="14">
    <source>
        <dbReference type="Google" id="ProtNLM"/>
    </source>
</evidence>
<dbReference type="InterPro" id="IPR041677">
    <property type="entry name" value="DNA2/NAM7_AAA_11"/>
</dbReference>
<dbReference type="FunFam" id="3.40.50.300:FF:000326">
    <property type="entry name" value="P-loop containing nucleoside triphosphate hydrolase"/>
    <property type="match status" value="1"/>
</dbReference>
<feature type="compositionally biased region" description="Basic and acidic residues" evidence="7">
    <location>
        <begin position="1876"/>
        <end position="1904"/>
    </location>
</feature>
<dbReference type="GO" id="GO:0016604">
    <property type="term" value="C:nuclear body"/>
    <property type="evidence" value="ECO:0007669"/>
    <property type="project" value="TreeGrafter"/>
</dbReference>
<keyword evidence="4" id="KW-0347">Helicase</keyword>
<evidence type="ECO:0000259" key="8">
    <source>
        <dbReference type="Pfam" id="PF12726"/>
    </source>
</evidence>
<dbReference type="InterPro" id="IPR041679">
    <property type="entry name" value="DNA2/NAM7-like_C"/>
</dbReference>
<dbReference type="STRING" id="703135.A0A2A9P0E5"/>
<evidence type="ECO:0000256" key="2">
    <source>
        <dbReference type="ARBA" id="ARBA00022741"/>
    </source>
</evidence>
<dbReference type="InterPro" id="IPR045055">
    <property type="entry name" value="DNA2/NAM7-like"/>
</dbReference>
<dbReference type="OrthoDB" id="6513042at2759"/>
<keyword evidence="2" id="KW-0547">Nucleotide-binding</keyword>
<dbReference type="EMBL" id="KZ301971">
    <property type="protein sequence ID" value="PFH53903.1"/>
    <property type="molecule type" value="Genomic_DNA"/>
</dbReference>
<feature type="domain" description="Helicase SEN1 beta-barrel" evidence="11">
    <location>
        <begin position="1134"/>
        <end position="1227"/>
    </location>
</feature>
<evidence type="ECO:0000256" key="6">
    <source>
        <dbReference type="SAM" id="Coils"/>
    </source>
</evidence>
<dbReference type="CDD" id="cd18808">
    <property type="entry name" value="SF1_C_Upf1"/>
    <property type="match status" value="1"/>
</dbReference>
<dbReference type="Pfam" id="PF12726">
    <property type="entry name" value="SEN1_N"/>
    <property type="match status" value="1"/>
</dbReference>
<evidence type="ECO:0000313" key="12">
    <source>
        <dbReference type="EMBL" id="PFH53903.1"/>
    </source>
</evidence>
<evidence type="ECO:0000259" key="9">
    <source>
        <dbReference type="Pfam" id="PF13086"/>
    </source>
</evidence>
<feature type="compositionally biased region" description="Low complexity" evidence="7">
    <location>
        <begin position="993"/>
        <end position="1002"/>
    </location>
</feature>
<organism evidence="12 13">
    <name type="scientific">Amanita thiersii Skay4041</name>
    <dbReference type="NCBI Taxonomy" id="703135"/>
    <lineage>
        <taxon>Eukaryota</taxon>
        <taxon>Fungi</taxon>
        <taxon>Dikarya</taxon>
        <taxon>Basidiomycota</taxon>
        <taxon>Agaricomycotina</taxon>
        <taxon>Agaricomycetes</taxon>
        <taxon>Agaricomycetidae</taxon>
        <taxon>Agaricales</taxon>
        <taxon>Pluteineae</taxon>
        <taxon>Amanitaceae</taxon>
        <taxon>Amanita</taxon>
    </lineage>
</organism>
<dbReference type="InterPro" id="IPR024481">
    <property type="entry name" value="Helicase_Sen1_N"/>
</dbReference>